<dbReference type="PANTHER" id="PTHR10953:SF102">
    <property type="entry name" value="ADENYLYLTRANSFERASE AND SULFURTRANSFERASE MOCS3"/>
    <property type="match status" value="1"/>
</dbReference>
<keyword evidence="4" id="KW-1185">Reference proteome</keyword>
<reference evidence="3 4" key="1">
    <citation type="journal article" date="2014" name="Nature">
        <title>An environmental bacterial taxon with a large and distinct metabolic repertoire.</title>
        <authorList>
            <person name="Wilson M.C."/>
            <person name="Mori T."/>
            <person name="Ruckert C."/>
            <person name="Uria A.R."/>
            <person name="Helf M.J."/>
            <person name="Takada K."/>
            <person name="Gernert C."/>
            <person name="Steffens U.A."/>
            <person name="Heycke N."/>
            <person name="Schmitt S."/>
            <person name="Rinke C."/>
            <person name="Helfrich E.J."/>
            <person name="Brachmann A.O."/>
            <person name="Gurgui C."/>
            <person name="Wakimoto T."/>
            <person name="Kracht M."/>
            <person name="Crusemann M."/>
            <person name="Hentschel U."/>
            <person name="Abe I."/>
            <person name="Matsunaga S."/>
            <person name="Kalinowski J."/>
            <person name="Takeyama H."/>
            <person name="Piel J."/>
        </authorList>
    </citation>
    <scope>NUCLEOTIDE SEQUENCE [LARGE SCALE GENOMIC DNA]</scope>
    <source>
        <strain evidence="4">TSY1</strain>
    </source>
</reference>
<dbReference type="InterPro" id="IPR045886">
    <property type="entry name" value="ThiF/MoeB/HesA"/>
</dbReference>
<dbReference type="GO" id="GO:0016779">
    <property type="term" value="F:nucleotidyltransferase activity"/>
    <property type="evidence" value="ECO:0007669"/>
    <property type="project" value="TreeGrafter"/>
</dbReference>
<evidence type="ECO:0000313" key="3">
    <source>
        <dbReference type="EMBL" id="ETX01826.1"/>
    </source>
</evidence>
<dbReference type="Proteomes" id="UP000019141">
    <property type="component" value="Unassembled WGS sequence"/>
</dbReference>
<dbReference type="InterPro" id="IPR000594">
    <property type="entry name" value="ThiF_NAD_FAD-bd"/>
</dbReference>
<dbReference type="SUPFAM" id="SSF52821">
    <property type="entry name" value="Rhodanese/Cell cycle control phosphatase"/>
    <property type="match status" value="1"/>
</dbReference>
<dbReference type="Pfam" id="PF00899">
    <property type="entry name" value="ThiF"/>
    <property type="match status" value="1"/>
</dbReference>
<dbReference type="InterPro" id="IPR035985">
    <property type="entry name" value="Ubiquitin-activating_enz"/>
</dbReference>
<dbReference type="GO" id="GO:0008641">
    <property type="term" value="F:ubiquitin-like modifier activating enzyme activity"/>
    <property type="evidence" value="ECO:0007669"/>
    <property type="project" value="InterPro"/>
</dbReference>
<dbReference type="InterPro" id="IPR001763">
    <property type="entry name" value="Rhodanese-like_dom"/>
</dbReference>
<dbReference type="PATRIC" id="fig|1429438.4.peg.1282"/>
<accession>W4LVQ6</accession>
<comment type="caution">
    <text evidence="3">The sequence shown here is derived from an EMBL/GenBank/DDBJ whole genome shotgun (WGS) entry which is preliminary data.</text>
</comment>
<feature type="domain" description="Rhodanese" evidence="2">
    <location>
        <begin position="30"/>
        <end position="120"/>
    </location>
</feature>
<protein>
    <recommendedName>
        <fullName evidence="2">Rhodanese domain-containing protein</fullName>
    </recommendedName>
</protein>
<proteinExistence type="inferred from homology"/>
<dbReference type="Gene3D" id="3.40.50.720">
    <property type="entry name" value="NAD(P)-binding Rossmann-like Domain"/>
    <property type="match status" value="1"/>
</dbReference>
<comment type="similarity">
    <text evidence="1">Belongs to the HesA/MoeB/ThiF family.</text>
</comment>
<dbReference type="InterPro" id="IPR036873">
    <property type="entry name" value="Rhodanese-like_dom_sf"/>
</dbReference>
<gene>
    <name evidence="3" type="ORF">ETSY1_05715</name>
</gene>
<dbReference type="Gene3D" id="3.40.250.10">
    <property type="entry name" value="Rhodanese-like domain"/>
    <property type="match status" value="1"/>
</dbReference>
<dbReference type="HOGENOM" id="CLU_013325_2_0_7"/>
<evidence type="ECO:0000313" key="4">
    <source>
        <dbReference type="Proteomes" id="UP000019141"/>
    </source>
</evidence>
<dbReference type="GO" id="GO:0008146">
    <property type="term" value="F:sulfotransferase activity"/>
    <property type="evidence" value="ECO:0007669"/>
    <property type="project" value="TreeGrafter"/>
</dbReference>
<dbReference type="EMBL" id="AZHW01000196">
    <property type="protein sequence ID" value="ETX01826.1"/>
    <property type="molecule type" value="Genomic_DNA"/>
</dbReference>
<dbReference type="FunFam" id="3.40.50.720:FF:000080">
    <property type="entry name" value="Thiazole biosynthesis adenylyltransferase ThiF"/>
    <property type="match status" value="1"/>
</dbReference>
<dbReference type="PANTHER" id="PTHR10953">
    <property type="entry name" value="UBIQUITIN-ACTIVATING ENZYME E1"/>
    <property type="match status" value="1"/>
</dbReference>
<dbReference type="AlphaFoldDB" id="W4LVQ6"/>
<evidence type="ECO:0000259" key="2">
    <source>
        <dbReference type="PROSITE" id="PS50206"/>
    </source>
</evidence>
<dbReference type="GO" id="GO:0004792">
    <property type="term" value="F:thiosulfate-cyanide sulfurtransferase activity"/>
    <property type="evidence" value="ECO:0007669"/>
    <property type="project" value="TreeGrafter"/>
</dbReference>
<dbReference type="SUPFAM" id="SSF69572">
    <property type="entry name" value="Activating enzymes of the ubiquitin-like proteins"/>
    <property type="match status" value="1"/>
</dbReference>
<dbReference type="Pfam" id="PF00581">
    <property type="entry name" value="Rhodanese"/>
    <property type="match status" value="1"/>
</dbReference>
<organism evidence="3 4">
    <name type="scientific">Entotheonella factor</name>
    <dbReference type="NCBI Taxonomy" id="1429438"/>
    <lineage>
        <taxon>Bacteria</taxon>
        <taxon>Pseudomonadati</taxon>
        <taxon>Nitrospinota/Tectimicrobiota group</taxon>
        <taxon>Candidatus Tectimicrobiota</taxon>
        <taxon>Candidatus Entotheonellia</taxon>
        <taxon>Candidatus Entotheonellales</taxon>
        <taxon>Candidatus Entotheonellaceae</taxon>
        <taxon>Candidatus Entotheonella</taxon>
    </lineage>
</organism>
<dbReference type="PROSITE" id="PS50206">
    <property type="entry name" value="RHODANESE_3"/>
    <property type="match status" value="1"/>
</dbReference>
<dbReference type="CDD" id="cd00158">
    <property type="entry name" value="RHOD"/>
    <property type="match status" value="1"/>
</dbReference>
<dbReference type="SMART" id="SM00450">
    <property type="entry name" value="RHOD"/>
    <property type="match status" value="1"/>
</dbReference>
<name>W4LVQ6_ENTF1</name>
<dbReference type="GO" id="GO:0005829">
    <property type="term" value="C:cytosol"/>
    <property type="evidence" value="ECO:0007669"/>
    <property type="project" value="TreeGrafter"/>
</dbReference>
<sequence>MAKTQHDYLDEARQVVPEVSVEEVAERRQRGDGFVLLDVREKDEVRTGYIDDAVSVPRGFLEMQVSGQVPDPDQEVIVYCAGGVRSLLAGRVMRDMGYQNVYSMAGGIARWKDAGYPIVRDREMSNEQLERYSRHFLLSQIGEKGQGKLLDAKVMLVGAGGLGSPAAYYLAAAGVGTLGVIDADVVDMSNLQRQIIHSNDRVGMPKTESAAMTIAALNPDVKVNAYTEYLTTDNVMAIFSEYDIIVDGCDNFPTRYLVNDAAVMLGKPIVHGSIFQFEGQASVFKPHEGPCYRCLFPSPPPPGMVPS</sequence>
<evidence type="ECO:0000256" key="1">
    <source>
        <dbReference type="ARBA" id="ARBA00009919"/>
    </source>
</evidence>
<dbReference type="CDD" id="cd00757">
    <property type="entry name" value="ThiF_MoeB_HesA_family"/>
    <property type="match status" value="1"/>
</dbReference>